<dbReference type="InterPro" id="IPR029062">
    <property type="entry name" value="Class_I_gatase-like"/>
</dbReference>
<gene>
    <name evidence="11" type="ORF">DRO04_02505</name>
</gene>
<reference evidence="11 12" key="1">
    <citation type="submission" date="2018-06" db="EMBL/GenBank/DDBJ databases">
        <title>Extensive metabolic versatility and redundancy in microbially diverse, dynamic hydrothermal sediments.</title>
        <authorList>
            <person name="Dombrowski N."/>
            <person name="Teske A."/>
            <person name="Baker B.J."/>
        </authorList>
    </citation>
    <scope>NUCLEOTIDE SEQUENCE [LARGE SCALE GENOMIC DNA]</scope>
    <source>
        <strain evidence="11">B51_G17</strain>
    </source>
</reference>
<keyword evidence="4" id="KW-0436">Ligase</keyword>
<keyword evidence="7" id="KW-0315">Glutamine amidotransferase</keyword>
<evidence type="ECO:0000256" key="7">
    <source>
        <dbReference type="ARBA" id="ARBA00022962"/>
    </source>
</evidence>
<dbReference type="GO" id="GO:0003883">
    <property type="term" value="F:CTP synthase activity"/>
    <property type="evidence" value="ECO:0007669"/>
    <property type="project" value="UniProtKB-EC"/>
</dbReference>
<evidence type="ECO:0000256" key="5">
    <source>
        <dbReference type="ARBA" id="ARBA00022741"/>
    </source>
</evidence>
<dbReference type="EC" id="6.3.4.2" evidence="3"/>
<feature type="domain" description="Glutamine amidotransferase" evidence="10">
    <location>
        <begin position="4"/>
        <end position="49"/>
    </location>
</feature>
<comment type="pathway">
    <text evidence="1">Pyrimidine metabolism; CTP biosynthesis via de novo pathway; CTP from UDP: step 2/2.</text>
</comment>
<dbReference type="InterPro" id="IPR017926">
    <property type="entry name" value="GATASE"/>
</dbReference>
<sequence length="53" mass="6157">LVFSGFAPEKRIMQILELPKHKFFLATQFHPEFISRPLRPHPLFVGLIKAALE</sequence>
<dbReference type="UniPathway" id="UPA00159">
    <property type="reaction ID" value="UER00277"/>
</dbReference>
<dbReference type="PANTHER" id="PTHR11550:SF0">
    <property type="entry name" value="CTP SYNTHASE-RELATED"/>
    <property type="match status" value="1"/>
</dbReference>
<dbReference type="SUPFAM" id="SSF52317">
    <property type="entry name" value="Class I glutamine amidotransferase-like"/>
    <property type="match status" value="1"/>
</dbReference>
<proteinExistence type="inferred from homology"/>
<name>A0A497JGE8_9ARCH</name>
<dbReference type="PANTHER" id="PTHR11550">
    <property type="entry name" value="CTP SYNTHASE"/>
    <property type="match status" value="1"/>
</dbReference>
<keyword evidence="8" id="KW-0665">Pyrimidine biosynthesis</keyword>
<dbReference type="Gene3D" id="3.40.50.880">
    <property type="match status" value="1"/>
</dbReference>
<accession>A0A497JGE8</accession>
<dbReference type="Proteomes" id="UP000278031">
    <property type="component" value="Unassembled WGS sequence"/>
</dbReference>
<evidence type="ECO:0000256" key="9">
    <source>
        <dbReference type="ARBA" id="ARBA00047781"/>
    </source>
</evidence>
<comment type="caution">
    <text evidence="11">The sequence shown here is derived from an EMBL/GenBank/DDBJ whole genome shotgun (WGS) entry which is preliminary data.</text>
</comment>
<evidence type="ECO:0000259" key="10">
    <source>
        <dbReference type="Pfam" id="PF00117"/>
    </source>
</evidence>
<evidence type="ECO:0000313" key="12">
    <source>
        <dbReference type="Proteomes" id="UP000278031"/>
    </source>
</evidence>
<evidence type="ECO:0000256" key="3">
    <source>
        <dbReference type="ARBA" id="ARBA00012291"/>
    </source>
</evidence>
<comment type="similarity">
    <text evidence="2">Belongs to the CTP synthase family.</text>
</comment>
<dbReference type="PROSITE" id="PS51273">
    <property type="entry name" value="GATASE_TYPE_1"/>
    <property type="match status" value="1"/>
</dbReference>
<evidence type="ECO:0000256" key="6">
    <source>
        <dbReference type="ARBA" id="ARBA00022840"/>
    </source>
</evidence>
<evidence type="ECO:0000256" key="2">
    <source>
        <dbReference type="ARBA" id="ARBA00007533"/>
    </source>
</evidence>
<dbReference type="GO" id="GO:0042802">
    <property type="term" value="F:identical protein binding"/>
    <property type="evidence" value="ECO:0007669"/>
    <property type="project" value="TreeGrafter"/>
</dbReference>
<organism evidence="11 12">
    <name type="scientific">Candidatus Iainarchaeum sp</name>
    <dbReference type="NCBI Taxonomy" id="3101447"/>
    <lineage>
        <taxon>Archaea</taxon>
        <taxon>Candidatus Iainarchaeota</taxon>
        <taxon>Candidatus Iainarchaeia</taxon>
        <taxon>Candidatus Iainarchaeales</taxon>
        <taxon>Candidatus Iainarchaeaceae</taxon>
        <taxon>Candidatus Iainarchaeum</taxon>
    </lineage>
</organism>
<dbReference type="GO" id="GO:0019856">
    <property type="term" value="P:pyrimidine nucleobase biosynthetic process"/>
    <property type="evidence" value="ECO:0007669"/>
    <property type="project" value="TreeGrafter"/>
</dbReference>
<keyword evidence="5" id="KW-0547">Nucleotide-binding</keyword>
<keyword evidence="6" id="KW-0067">ATP-binding</keyword>
<evidence type="ECO:0000256" key="1">
    <source>
        <dbReference type="ARBA" id="ARBA00005171"/>
    </source>
</evidence>
<feature type="non-terminal residue" evidence="11">
    <location>
        <position position="1"/>
    </location>
</feature>
<protein>
    <recommendedName>
        <fullName evidence="3">CTP synthase (glutamine hydrolyzing)</fullName>
        <ecNumber evidence="3">6.3.4.2</ecNumber>
    </recommendedName>
</protein>
<evidence type="ECO:0000256" key="4">
    <source>
        <dbReference type="ARBA" id="ARBA00022598"/>
    </source>
</evidence>
<dbReference type="InterPro" id="IPR004468">
    <property type="entry name" value="CTP_synthase"/>
</dbReference>
<evidence type="ECO:0000256" key="8">
    <source>
        <dbReference type="ARBA" id="ARBA00022975"/>
    </source>
</evidence>
<dbReference type="Pfam" id="PF00117">
    <property type="entry name" value="GATase"/>
    <property type="match status" value="1"/>
</dbReference>
<dbReference type="GO" id="GO:0005524">
    <property type="term" value="F:ATP binding"/>
    <property type="evidence" value="ECO:0007669"/>
    <property type="project" value="UniProtKB-KW"/>
</dbReference>
<dbReference type="AlphaFoldDB" id="A0A497JGE8"/>
<dbReference type="EMBL" id="QMWP01000089">
    <property type="protein sequence ID" value="RLG70024.1"/>
    <property type="molecule type" value="Genomic_DNA"/>
</dbReference>
<comment type="catalytic activity">
    <reaction evidence="9">
        <text>UTP + L-glutamine + ATP + H2O = CTP + L-glutamate + ADP + phosphate + 2 H(+)</text>
        <dbReference type="Rhea" id="RHEA:26426"/>
        <dbReference type="ChEBI" id="CHEBI:15377"/>
        <dbReference type="ChEBI" id="CHEBI:15378"/>
        <dbReference type="ChEBI" id="CHEBI:29985"/>
        <dbReference type="ChEBI" id="CHEBI:30616"/>
        <dbReference type="ChEBI" id="CHEBI:37563"/>
        <dbReference type="ChEBI" id="CHEBI:43474"/>
        <dbReference type="ChEBI" id="CHEBI:46398"/>
        <dbReference type="ChEBI" id="CHEBI:58359"/>
        <dbReference type="ChEBI" id="CHEBI:456216"/>
        <dbReference type="EC" id="6.3.4.2"/>
    </reaction>
</comment>
<evidence type="ECO:0000313" key="11">
    <source>
        <dbReference type="EMBL" id="RLG70024.1"/>
    </source>
</evidence>
<dbReference type="GO" id="GO:0044210">
    <property type="term" value="P:'de novo' CTP biosynthetic process"/>
    <property type="evidence" value="ECO:0007669"/>
    <property type="project" value="UniProtKB-UniPathway"/>
</dbReference>